<protein>
    <submittedName>
        <fullName evidence="1">Uncharacterized protein</fullName>
    </submittedName>
</protein>
<dbReference type="EMBL" id="GDHC01011457">
    <property type="protein sequence ID" value="JAQ07172.1"/>
    <property type="molecule type" value="Transcribed_RNA"/>
</dbReference>
<proteinExistence type="predicted"/>
<name>A0A146LJW2_LYGHE</name>
<feature type="non-terminal residue" evidence="1">
    <location>
        <position position="1"/>
    </location>
</feature>
<sequence>IQAYFLEVTLSEQDKLAILHKYEDSFAAILQKNSSFGYFVEKVYYNSTEKVRKFILDELIKEERKLQNVKGAAVLFKKLQVVDYKNTGNVHMGGPNYDFLSDNNVTKKSRY</sequence>
<organism evidence="1">
    <name type="scientific">Lygus hesperus</name>
    <name type="common">Western plant bug</name>
    <dbReference type="NCBI Taxonomy" id="30085"/>
    <lineage>
        <taxon>Eukaryota</taxon>
        <taxon>Metazoa</taxon>
        <taxon>Ecdysozoa</taxon>
        <taxon>Arthropoda</taxon>
        <taxon>Hexapoda</taxon>
        <taxon>Insecta</taxon>
        <taxon>Pterygota</taxon>
        <taxon>Neoptera</taxon>
        <taxon>Paraneoptera</taxon>
        <taxon>Hemiptera</taxon>
        <taxon>Heteroptera</taxon>
        <taxon>Panheteroptera</taxon>
        <taxon>Cimicomorpha</taxon>
        <taxon>Miridae</taxon>
        <taxon>Mirini</taxon>
        <taxon>Lygus</taxon>
    </lineage>
</organism>
<dbReference type="AlphaFoldDB" id="A0A146LJW2"/>
<evidence type="ECO:0000313" key="1">
    <source>
        <dbReference type="EMBL" id="JAQ07172.1"/>
    </source>
</evidence>
<feature type="non-terminal residue" evidence="1">
    <location>
        <position position="111"/>
    </location>
</feature>
<reference evidence="1" key="1">
    <citation type="journal article" date="2016" name="Gigascience">
        <title>De novo construction of an expanded transcriptome assembly for the western tarnished plant bug, Lygus hesperus.</title>
        <authorList>
            <person name="Tassone E.E."/>
            <person name="Geib S.M."/>
            <person name="Hall B."/>
            <person name="Fabrick J.A."/>
            <person name="Brent C.S."/>
            <person name="Hull J.J."/>
        </authorList>
    </citation>
    <scope>NUCLEOTIDE SEQUENCE</scope>
</reference>
<gene>
    <name evidence="1" type="ORF">g.94264</name>
</gene>
<accession>A0A146LJW2</accession>